<feature type="repeat" description="ANK" evidence="3">
    <location>
        <begin position="726"/>
        <end position="758"/>
    </location>
</feature>
<feature type="region of interest" description="Disordered" evidence="4">
    <location>
        <begin position="545"/>
        <end position="596"/>
    </location>
</feature>
<evidence type="ECO:0000256" key="4">
    <source>
        <dbReference type="SAM" id="MobiDB-lite"/>
    </source>
</evidence>
<dbReference type="eggNOG" id="KOG4177">
    <property type="taxonomic scope" value="Eukaryota"/>
</dbReference>
<sequence>MSWREEKVVRITARSGSEQYRNRYNYLSSYIFISMSSRMESTDACDDVYLEEEHLDISLHTKVCTDRFDHAIRVVNIPSNLHGQKDRFDLWISNMAVFGPPNMSLDYRLRFCPLVVGIIHQLLDVILDTLDYLITKVETPPEYYAAKRRKPSDTRSGNDWASTADLSEWDRDSESILSATDERIGGTITRLLRISNATRRSATISRLRRVVKSTNNDEANRLAEETQEYTRAYIRWNFPEIPNALQDALVEANVMRFKRLYYLQGHRGRRTHLDPDPRPAPNSPKPAQEQKETTTSTIHPQLSPKHVVEQVALSGPSTHSVTHATTARESSVMKQADHSISGHSGPKSATIKAQLYFPPAPKSSECPYCKMFWHSSNKTNRIKEDGETKHTDKKWRDHVMRDLEPYICLCDYCSCSITPELCTTLTFNTSAAWIRHMEGCQGQFWECRAPSHPLQEFDTESEYQSHLQEVHDIPEEDAAIMATSSSLSATKTFLECPFQDTFEIKGKFRFGSIFASKLLQGHIATHLKNIALLVLQKSEPGDINDDLDSCRSSNGSVSQPLSSDANISTKDAGQQHDQMSQRNKDELSIPEDLKPNPLVDAASEGDIDKFRHFLDLGYDPDQRHNNECTPLHKAAANGHADIISILLNRGVELELKDEMGQTPLHKATAKGHTDIVSTLLNLGVKTELKDEMGQTPLLLAIRGGFASLVETFLNCASIDIESDDINGTTPLMAAIAHGSIGMVQLLLEHGANPNARDITGMTPLMHTTQKHDLRITSLMIAHNADVNAVDIHSETALYKAISQGSNSIVRLLLDIGAIIGTDGTKNSSEVHLAAKNGGTLVLKFLSSRGANMQSQDIKGRTPLHLAVKARSIEAAEFICSQGVNLEAKNKKGQTALHLAAKKGDKAALIMLYNYGANPEAQDSANRSPLHLAAEHNHSAAVKLLLSMGVPFQTRDHQGRTPGFIASERGPGLNVARSRANTNPRSRGYNPKPLYLEIPPGLRSIHYPVWIMALFHFPALKEAQSMSPNFGSTQSEFNNPPEETYNLD</sequence>
<dbReference type="HOGENOM" id="CLU_009626_0_0_1"/>
<name>C5FNZ3_ARTOC</name>
<feature type="repeat" description="ANK" evidence="3">
    <location>
        <begin position="891"/>
        <end position="923"/>
    </location>
</feature>
<feature type="compositionally biased region" description="Polar residues" evidence="4">
    <location>
        <begin position="320"/>
        <end position="333"/>
    </location>
</feature>
<keyword evidence="5" id="KW-0418">Kinase</keyword>
<feature type="repeat" description="ANK" evidence="3">
    <location>
        <begin position="858"/>
        <end position="890"/>
    </location>
</feature>
<feature type="compositionally biased region" description="Polar residues" evidence="4">
    <location>
        <begin position="550"/>
        <end position="581"/>
    </location>
</feature>
<evidence type="ECO:0000256" key="3">
    <source>
        <dbReference type="PROSITE-ProRule" id="PRU00023"/>
    </source>
</evidence>
<feature type="region of interest" description="Disordered" evidence="4">
    <location>
        <begin position="320"/>
        <end position="347"/>
    </location>
</feature>
<keyword evidence="5" id="KW-0808">Transferase</keyword>
<dbReference type="PRINTS" id="PR01415">
    <property type="entry name" value="ANKYRIN"/>
</dbReference>
<accession>C5FNZ3</accession>
<feature type="repeat" description="ANK" evidence="3">
    <location>
        <begin position="825"/>
        <end position="857"/>
    </location>
</feature>
<feature type="repeat" description="ANK" evidence="3">
    <location>
        <begin position="792"/>
        <end position="824"/>
    </location>
</feature>
<evidence type="ECO:0000313" key="5">
    <source>
        <dbReference type="EMBL" id="EEQ31846.1"/>
    </source>
</evidence>
<protein>
    <submittedName>
        <fullName evidence="5">Receptor-interacting serine/threonine-protein kinase 4</fullName>
    </submittedName>
</protein>
<dbReference type="STRING" id="554155.C5FNZ3"/>
<dbReference type="OMA" id="LHEYPEN"/>
<evidence type="ECO:0000256" key="1">
    <source>
        <dbReference type="ARBA" id="ARBA00022737"/>
    </source>
</evidence>
<dbReference type="PROSITE" id="PS50297">
    <property type="entry name" value="ANK_REP_REGION"/>
    <property type="match status" value="8"/>
</dbReference>
<feature type="region of interest" description="Disordered" evidence="4">
    <location>
        <begin position="1025"/>
        <end position="1047"/>
    </location>
</feature>
<dbReference type="RefSeq" id="XP_002846928.1">
    <property type="nucleotide sequence ID" value="XM_002846882.1"/>
</dbReference>
<dbReference type="OrthoDB" id="4184442at2759"/>
<dbReference type="Pfam" id="PF12796">
    <property type="entry name" value="Ank_2"/>
    <property type="match status" value="3"/>
</dbReference>
<dbReference type="EMBL" id="DS995704">
    <property type="protein sequence ID" value="EEQ31846.1"/>
    <property type="molecule type" value="Genomic_DNA"/>
</dbReference>
<keyword evidence="6" id="KW-1185">Reference proteome</keyword>
<organism evidence="5 6">
    <name type="scientific">Arthroderma otae (strain ATCC MYA-4605 / CBS 113480)</name>
    <name type="common">Microsporum canis</name>
    <dbReference type="NCBI Taxonomy" id="554155"/>
    <lineage>
        <taxon>Eukaryota</taxon>
        <taxon>Fungi</taxon>
        <taxon>Dikarya</taxon>
        <taxon>Ascomycota</taxon>
        <taxon>Pezizomycotina</taxon>
        <taxon>Eurotiomycetes</taxon>
        <taxon>Eurotiomycetidae</taxon>
        <taxon>Onygenales</taxon>
        <taxon>Arthrodermataceae</taxon>
        <taxon>Microsporum</taxon>
    </lineage>
</organism>
<dbReference type="VEuPathDB" id="FungiDB:MCYG_04665"/>
<proteinExistence type="predicted"/>
<feature type="region of interest" description="Disordered" evidence="4">
    <location>
        <begin position="962"/>
        <end position="986"/>
    </location>
</feature>
<dbReference type="PANTHER" id="PTHR24198:SF165">
    <property type="entry name" value="ANKYRIN REPEAT-CONTAINING PROTEIN-RELATED"/>
    <property type="match status" value="1"/>
</dbReference>
<dbReference type="InterPro" id="IPR036770">
    <property type="entry name" value="Ankyrin_rpt-contain_sf"/>
</dbReference>
<evidence type="ECO:0000313" key="6">
    <source>
        <dbReference type="Proteomes" id="UP000002035"/>
    </source>
</evidence>
<dbReference type="PROSITE" id="PS50088">
    <property type="entry name" value="ANK_REPEAT"/>
    <property type="match status" value="9"/>
</dbReference>
<feature type="compositionally biased region" description="Basic and acidic residues" evidence="4">
    <location>
        <begin position="582"/>
        <end position="594"/>
    </location>
</feature>
<dbReference type="GO" id="GO:0016301">
    <property type="term" value="F:kinase activity"/>
    <property type="evidence" value="ECO:0007669"/>
    <property type="project" value="UniProtKB-KW"/>
</dbReference>
<feature type="repeat" description="ANK" evidence="3">
    <location>
        <begin position="626"/>
        <end position="658"/>
    </location>
</feature>
<feature type="repeat" description="ANK" evidence="3">
    <location>
        <begin position="924"/>
        <end position="956"/>
    </location>
</feature>
<dbReference type="InterPro" id="IPR002110">
    <property type="entry name" value="Ankyrin_rpt"/>
</dbReference>
<feature type="repeat" description="ANK" evidence="3">
    <location>
        <begin position="659"/>
        <end position="691"/>
    </location>
</feature>
<dbReference type="SMART" id="SM00248">
    <property type="entry name" value="ANK"/>
    <property type="match status" value="11"/>
</dbReference>
<keyword evidence="1" id="KW-0677">Repeat</keyword>
<dbReference type="PANTHER" id="PTHR24198">
    <property type="entry name" value="ANKYRIN REPEAT AND PROTEIN KINASE DOMAIN-CONTAINING PROTEIN"/>
    <property type="match status" value="1"/>
</dbReference>
<keyword evidence="5" id="KW-0675">Receptor</keyword>
<reference evidence="6" key="1">
    <citation type="journal article" date="2012" name="MBio">
        <title>Comparative genome analysis of Trichophyton rubrum and related dermatophytes reveals candidate genes involved in infection.</title>
        <authorList>
            <person name="Martinez D.A."/>
            <person name="Oliver B.G."/>
            <person name="Graeser Y."/>
            <person name="Goldberg J.M."/>
            <person name="Li W."/>
            <person name="Martinez-Rossi N.M."/>
            <person name="Monod M."/>
            <person name="Shelest E."/>
            <person name="Barton R.C."/>
            <person name="Birch E."/>
            <person name="Brakhage A.A."/>
            <person name="Chen Z."/>
            <person name="Gurr S.J."/>
            <person name="Heiman D."/>
            <person name="Heitman J."/>
            <person name="Kosti I."/>
            <person name="Rossi A."/>
            <person name="Saif S."/>
            <person name="Samalova M."/>
            <person name="Saunders C.W."/>
            <person name="Shea T."/>
            <person name="Summerbell R.C."/>
            <person name="Xu J."/>
            <person name="Young S."/>
            <person name="Zeng Q."/>
            <person name="Birren B.W."/>
            <person name="Cuomo C.A."/>
            <person name="White T.C."/>
        </authorList>
    </citation>
    <scope>NUCLEOTIDE SEQUENCE [LARGE SCALE GENOMIC DNA]</scope>
    <source>
        <strain evidence="6">ATCC MYA-4605 / CBS 113480</strain>
    </source>
</reference>
<feature type="compositionally biased region" description="Polar residues" evidence="4">
    <location>
        <begin position="1025"/>
        <end position="1037"/>
    </location>
</feature>
<dbReference type="GeneID" id="9230043"/>
<dbReference type="AlphaFoldDB" id="C5FNZ3"/>
<feature type="region of interest" description="Disordered" evidence="4">
    <location>
        <begin position="268"/>
        <end position="301"/>
    </location>
</feature>
<dbReference type="Proteomes" id="UP000002035">
    <property type="component" value="Unassembled WGS sequence"/>
</dbReference>
<gene>
    <name evidence="5" type="ORF">MCYG_04665</name>
</gene>
<dbReference type="Gene3D" id="1.25.40.20">
    <property type="entry name" value="Ankyrin repeat-containing domain"/>
    <property type="match status" value="4"/>
</dbReference>
<dbReference type="Pfam" id="PF00023">
    <property type="entry name" value="Ank"/>
    <property type="match status" value="2"/>
</dbReference>
<dbReference type="SUPFAM" id="SSF48403">
    <property type="entry name" value="Ankyrin repeat"/>
    <property type="match status" value="1"/>
</dbReference>
<feature type="repeat" description="ANK" evidence="3">
    <location>
        <begin position="759"/>
        <end position="791"/>
    </location>
</feature>
<keyword evidence="2 3" id="KW-0040">ANK repeat</keyword>
<evidence type="ECO:0000256" key="2">
    <source>
        <dbReference type="ARBA" id="ARBA00023043"/>
    </source>
</evidence>